<evidence type="ECO:0000256" key="2">
    <source>
        <dbReference type="ARBA" id="ARBA00006714"/>
    </source>
</evidence>
<keyword evidence="7" id="KW-0276">Fatty acid metabolism</keyword>
<keyword evidence="5" id="KW-0597">Phosphoprotein</keyword>
<keyword evidence="9" id="KW-0275">Fatty acid biosynthesis</keyword>
<evidence type="ECO:0000313" key="15">
    <source>
        <dbReference type="Proteomes" id="UP001354989"/>
    </source>
</evidence>
<evidence type="ECO:0000256" key="8">
    <source>
        <dbReference type="ARBA" id="ARBA00023098"/>
    </source>
</evidence>
<proteinExistence type="inferred from homology"/>
<dbReference type="SMART" id="SM00827">
    <property type="entry name" value="PKS_AT"/>
    <property type="match status" value="1"/>
</dbReference>
<dbReference type="SMART" id="SM00825">
    <property type="entry name" value="PKS_KS"/>
    <property type="match status" value="1"/>
</dbReference>
<comment type="similarity">
    <text evidence="2">Belongs to the thioester dehydratase family. FabA subfamily.</text>
</comment>
<dbReference type="InterPro" id="IPR032821">
    <property type="entry name" value="PKS_assoc"/>
</dbReference>
<dbReference type="Gene3D" id="3.30.70.250">
    <property type="entry name" value="Malonyl-CoA ACP transacylase, ACP-binding"/>
    <property type="match status" value="1"/>
</dbReference>
<dbReference type="EMBL" id="AP025293">
    <property type="protein sequence ID" value="BDD01068.1"/>
    <property type="molecule type" value="Genomic_DNA"/>
</dbReference>
<dbReference type="InterPro" id="IPR014031">
    <property type="entry name" value="Ketoacyl_synth_C"/>
</dbReference>
<dbReference type="Gene3D" id="3.40.47.10">
    <property type="match status" value="2"/>
</dbReference>
<dbReference type="InterPro" id="IPR014043">
    <property type="entry name" value="Acyl_transferase_dom"/>
</dbReference>
<dbReference type="SUPFAM" id="SSF52151">
    <property type="entry name" value="FabD/lysophospholipase-like"/>
    <property type="match status" value="1"/>
</dbReference>
<dbReference type="InterPro" id="IPR016039">
    <property type="entry name" value="Thiolase-like"/>
</dbReference>
<dbReference type="InterPro" id="IPR018201">
    <property type="entry name" value="Ketoacyl_synth_AS"/>
</dbReference>
<dbReference type="Pfam" id="PF16197">
    <property type="entry name" value="KAsynt_C_assoc"/>
    <property type="match status" value="1"/>
</dbReference>
<evidence type="ECO:0000313" key="14">
    <source>
        <dbReference type="EMBL" id="BDD01068.1"/>
    </source>
</evidence>
<dbReference type="Pfam" id="PF07977">
    <property type="entry name" value="FabA"/>
    <property type="match status" value="2"/>
</dbReference>
<dbReference type="Gene3D" id="3.30.70.3290">
    <property type="match status" value="1"/>
</dbReference>
<dbReference type="Proteomes" id="UP001354989">
    <property type="component" value="Plasmid pPP1"/>
</dbReference>
<dbReference type="InterPro" id="IPR001227">
    <property type="entry name" value="Ac_transferase_dom_sf"/>
</dbReference>
<feature type="domain" description="Malonyl-CoA:ACP transacylase (MAT)" evidence="13">
    <location>
        <begin position="1069"/>
        <end position="1400"/>
    </location>
</feature>
<dbReference type="Gene3D" id="3.10.129.10">
    <property type="entry name" value="Hotdog Thioesterase"/>
    <property type="match status" value="4"/>
</dbReference>
<dbReference type="Pfam" id="PF02801">
    <property type="entry name" value="Ketoacyl-synt_C"/>
    <property type="match status" value="2"/>
</dbReference>
<reference evidence="14 15" key="1">
    <citation type="submission" date="2021-12" db="EMBL/GenBank/DDBJ databases">
        <title>Genome sequencing of bacteria with rrn-lacking chromosome and rrn-plasmid.</title>
        <authorList>
            <person name="Anda M."/>
            <person name="Iwasaki W."/>
        </authorList>
    </citation>
    <scope>NUCLEOTIDE SEQUENCE [LARGE SCALE GENOMIC DNA]</scope>
    <source>
        <strain evidence="14 15">NBRC 101262</strain>
        <plasmid evidence="14 15">pPP1</plasmid>
    </source>
</reference>
<dbReference type="Pfam" id="PF00109">
    <property type="entry name" value="ketoacyl-synt"/>
    <property type="match status" value="2"/>
</dbReference>
<organism evidence="14 15">
    <name type="scientific">Persicobacter psychrovividus</name>
    <dbReference type="NCBI Taxonomy" id="387638"/>
    <lineage>
        <taxon>Bacteria</taxon>
        <taxon>Pseudomonadati</taxon>
        <taxon>Bacteroidota</taxon>
        <taxon>Cytophagia</taxon>
        <taxon>Cytophagales</taxon>
        <taxon>Persicobacteraceae</taxon>
        <taxon>Persicobacter</taxon>
    </lineage>
</organism>
<keyword evidence="4" id="KW-0444">Lipid biosynthesis</keyword>
<dbReference type="InterPro" id="IPR014030">
    <property type="entry name" value="Ketoacyl_synth_N"/>
</dbReference>
<evidence type="ECO:0000259" key="12">
    <source>
        <dbReference type="SMART" id="SM00825"/>
    </source>
</evidence>
<gene>
    <name evidence="14" type="ORF">PEPS_33480</name>
</gene>
<dbReference type="InterPro" id="IPR052568">
    <property type="entry name" value="PKS-FAS_Synthase"/>
</dbReference>
<evidence type="ECO:0000256" key="6">
    <source>
        <dbReference type="ARBA" id="ARBA00022679"/>
    </source>
</evidence>
<dbReference type="PROSITE" id="PS00606">
    <property type="entry name" value="KS3_1"/>
    <property type="match status" value="1"/>
</dbReference>
<keyword evidence="14" id="KW-0614">Plasmid</keyword>
<evidence type="ECO:0000256" key="1">
    <source>
        <dbReference type="ARBA" id="ARBA00005194"/>
    </source>
</evidence>
<dbReference type="PANTHER" id="PTHR43074">
    <property type="entry name" value="OMEGA-3 POLYUNSATURATED FATTY ACID SYNTHASE PFAB-RELATED"/>
    <property type="match status" value="1"/>
</dbReference>
<name>A0ABM7VJA5_9BACT</name>
<feature type="domain" description="Ketosynthase family 3 (KS3)" evidence="12">
    <location>
        <begin position="20"/>
        <end position="464"/>
    </location>
</feature>
<comment type="similarity">
    <text evidence="11">Belongs to the thiolase-like superfamily. Beta-ketoacyl-ACP synthases family.</text>
</comment>
<dbReference type="Gene3D" id="3.40.366.10">
    <property type="entry name" value="Malonyl-Coenzyme A Acyl Carrier Protein, domain 2"/>
    <property type="match status" value="2"/>
</dbReference>
<geneLocation type="plasmid" evidence="14 15">
    <name>pPP1</name>
</geneLocation>
<evidence type="ECO:0000256" key="11">
    <source>
        <dbReference type="RuleBase" id="RU003694"/>
    </source>
</evidence>
<dbReference type="SUPFAM" id="SSF54637">
    <property type="entry name" value="Thioesterase/thiol ester dehydrase-isomerase"/>
    <property type="match status" value="4"/>
</dbReference>
<sequence length="2348" mass="258894">MSLVNHNPLTHNMSNHKEKIAIIGMGGLFPGSDNLDQFWTNLMDNKDLVSKSGKEQFGAEPAKYYHDEKGKLDKCYSLRGGYVKDFQFDAEGFQLKADVLLQQDKQFQWSLFVAREALKHAGYWGKPMADCGVIMGNLSFPTQRSRQLLSEVYADMAQELITELTGHQVKVPPYQTNYSASLENTLLSNAPAALIAQAVGLKGTHYALDAACASSLYAVKLACDELLSGKSNMMLAGAVSGSDPLFIHMGFSYFHAYPRMHETSAPLQSASGGLTSAEGAGMVVLKRLSDAEAQGDQILAVIDAVGLSNDGKGKFLLSPNPRGQKLAFERAYAQTDVTPQQIDYLECHATGTPLGDKTEMNSISDFFGSNPPQIGSVKSNMGHLLTAAGMTGLMKVVLAMREKFIPATIKVDAPLQVDGCKVGGEQMVLENQAWNAKNGTPRAGINAFGFGGTNGHIILSAYEEEQEQQSTSSAEKTAEKYSPSPLAITGMDLHFGEVTNLEEFYFTLFEGKQHFRSLPPRRWKGLEQLPSVSRLFGLPEAEKIQGNWLESFDLNLRRFKIQPKEAQRLTFQQTLMLKVADQALKDAQMEGLEGKGANVAVLMAMESELEIHHRMGRWDLSWQVTQALEQAGLSMEDAKESSLTGILRNAIFPAFDDHSPSEHTGFIGNIISSRISALWDFTGPSFTISSNENAVYKALEVGQNLLATGEVDAVVLGAIDLAGSLEGVATRHHLHPMNDGTASCSWSKDTSGWLVGEGAGAIVLKRKSDITNERVYAYMDGLAIVQSQKTDLRGAVDSETIKSAAQQAMKQAKVTAKEVGLIEVAANGVAHDDAAEMEALSALFPKMPPLAEGMPAYPTTAIGTAKAHIGHTFSASGIASIIKTALSLYHRFVPAIPQWSAPKTETQLSDSAFYFPTVSTPWFPEVYAQRLVAGVQGISSDGTAAHLILSEGSHPTSSKGSAYLKKGGARLFPFSAPTVEALQAEIFAQEASSADFTDLSDRLCEAFSTSKSVAVAVIVAANPKELKRELALFGKNLLSCAKAGKTLQTPSGSYFTPNPLGEEGKIAWMYPGAGSAYIGLGTALFQAFPDLYDVIRSRVNHMQSAIFAPEIYPRNLHALNEEEQRQQLRRLRSMALPMMSAGCTYSAMLTHIYQEKLGVPGDAVLGYSMGETSSMMYAQNVWSAKYIDQKFLTSNLFSEKVGGRLTLLAEHWGVTPKEARGRWTSYLLNVRGGMSGYNTLADWCTAELLPLHEEVFLSFINTDEEIIISGDRTALLQALEKFGLQGMEIRNNNIVHHDFCRRETEAFIEMHMLPIASKPPLAFYSGVTGKPLPLEQQALAENAMEVCCQKVNWPMLTRSLHADGHRLFVEVGANATLSRWTDINLKDKPHVCIPSDRKGVSALKNLCATTAMMMAHGVAVNLTDFYTPEAEKPQEKILNISLKTGGEPYREFALTATHRALFQTGITKTAVASTKNGHKSHSEMLQQPAAPLQQTAQAATTENTATSFGGAAQKLNITDNNHMNTTTFSVEAQLGENGLKLQDYNDPMYLNGKKVIWDEKDLETFATGKIADVFGEEFSVIDSYKRRVMLPMHPYLLVSRVTDLNAKTHEYKPSTVTTEYDIPYGSKFTTDQQIPWAVAVESGQCDLLLISYLGIDFENKGEYVYRLLDCTLTFMDDLPYEGQTLRYDISINNYVRNGKNLLFFFSYKCYVEDRLVLKMDGGCAGFFSDAELAEGQGVVFSPSELADRAGRKKQFFTPLLACDKTTFNKEELRNMVAGDFVSCFNENYISNGKNKSLRLPPEEILMLDRITKVERTGGTSGLGYIEAVKDLKADDWYFPCHFRDDEVLAGSLQAEGGGQLLRFFMMYLGMQRLTKDARFQPVLGVPQKVRCRKEVPAKDGQLIYKMDVKEIGLTPEPYVIADLEIHYDGYIAVFFENLGLKLQEKDNPNYLKSTKNLVNGIEVKPTEQPVLFNESQITQFALGKVSDCFGPEYDVYEGRCLSRQPNTDLQFISRVLSVDGERHTFNNSPVITSEYDVPADAWYYQQNASPEMPYSVLMEVALQPCGFLGAYLGSTLAFPDKDLFFRNLDGDGEMVKWVDLRGKTVTNKSCLYSHTNLAGTVLQRYRFELFVDGELFYKGTSSFGFFTKDDLASQAGLDQGKIVKPWKDEAKAGGMSIDLSSPFAQKKLFSPIFSASPQLHLSGQQLKLIDRATVIKDGGKHGQGYVLASKEVKAHEWFFTCHFYQDSVMPGSLGVEAMYQAIQLYAVQQGLGKNLQNATIQHVGGAHKTVWKYRGQILQTDHEMNLEVHIKEVRTEGNQVVIVADASLWKGELRIYEVENLGVELRGA</sequence>
<evidence type="ECO:0000256" key="9">
    <source>
        <dbReference type="ARBA" id="ARBA00023160"/>
    </source>
</evidence>
<comment type="pathway">
    <text evidence="1">Lipid metabolism; fatty acid biosynthesis.</text>
</comment>
<dbReference type="PANTHER" id="PTHR43074:SF1">
    <property type="entry name" value="BETA-KETOACYL SYNTHASE FAMILY PROTEIN-RELATED"/>
    <property type="match status" value="1"/>
</dbReference>
<protein>
    <submittedName>
        <fullName evidence="14">Uncharacterized protein</fullName>
    </submittedName>
</protein>
<dbReference type="InterPro" id="IPR020841">
    <property type="entry name" value="PKS_Beta-ketoAc_synthase_dom"/>
</dbReference>
<evidence type="ECO:0000259" key="13">
    <source>
        <dbReference type="SMART" id="SM00827"/>
    </source>
</evidence>
<dbReference type="CDD" id="cd00833">
    <property type="entry name" value="PKS"/>
    <property type="match status" value="2"/>
</dbReference>
<dbReference type="InterPro" id="IPR010083">
    <property type="entry name" value="FabA"/>
</dbReference>
<evidence type="ECO:0000256" key="3">
    <source>
        <dbReference type="ARBA" id="ARBA00022450"/>
    </source>
</evidence>
<evidence type="ECO:0000256" key="10">
    <source>
        <dbReference type="ARBA" id="ARBA00023239"/>
    </source>
</evidence>
<evidence type="ECO:0000256" key="7">
    <source>
        <dbReference type="ARBA" id="ARBA00022832"/>
    </source>
</evidence>
<keyword evidence="6 11" id="KW-0808">Transferase</keyword>
<keyword evidence="10" id="KW-0456">Lyase</keyword>
<dbReference type="InterPro" id="IPR029069">
    <property type="entry name" value="HotDog_dom_sf"/>
</dbReference>
<keyword evidence="15" id="KW-1185">Reference proteome</keyword>
<evidence type="ECO:0000256" key="4">
    <source>
        <dbReference type="ARBA" id="ARBA00022516"/>
    </source>
</evidence>
<dbReference type="InterPro" id="IPR013114">
    <property type="entry name" value="FabA_FabZ"/>
</dbReference>
<keyword evidence="3" id="KW-0596">Phosphopantetheine</keyword>
<keyword evidence="8" id="KW-0443">Lipid metabolism</keyword>
<accession>A0ABM7VJA5</accession>
<dbReference type="SUPFAM" id="SSF53901">
    <property type="entry name" value="Thiolase-like"/>
    <property type="match status" value="2"/>
</dbReference>
<dbReference type="InterPro" id="IPR016035">
    <property type="entry name" value="Acyl_Trfase/lysoPLipase"/>
</dbReference>
<dbReference type="CDD" id="cd01287">
    <property type="entry name" value="FabA"/>
    <property type="match status" value="1"/>
</dbReference>
<evidence type="ECO:0000256" key="5">
    <source>
        <dbReference type="ARBA" id="ARBA00022553"/>
    </source>
</evidence>